<evidence type="ECO:0000313" key="2">
    <source>
        <dbReference type="Proteomes" id="UP001057402"/>
    </source>
</evidence>
<keyword evidence="2" id="KW-1185">Reference proteome</keyword>
<comment type="caution">
    <text evidence="1">The sequence shown here is derived from an EMBL/GenBank/DDBJ whole genome shotgun (WGS) entry which is preliminary data.</text>
</comment>
<organism evidence="1 2">
    <name type="scientific">Melastoma candidum</name>
    <dbReference type="NCBI Taxonomy" id="119954"/>
    <lineage>
        <taxon>Eukaryota</taxon>
        <taxon>Viridiplantae</taxon>
        <taxon>Streptophyta</taxon>
        <taxon>Embryophyta</taxon>
        <taxon>Tracheophyta</taxon>
        <taxon>Spermatophyta</taxon>
        <taxon>Magnoliopsida</taxon>
        <taxon>eudicotyledons</taxon>
        <taxon>Gunneridae</taxon>
        <taxon>Pentapetalae</taxon>
        <taxon>rosids</taxon>
        <taxon>malvids</taxon>
        <taxon>Myrtales</taxon>
        <taxon>Melastomataceae</taxon>
        <taxon>Melastomatoideae</taxon>
        <taxon>Melastomateae</taxon>
        <taxon>Melastoma</taxon>
    </lineage>
</organism>
<proteinExistence type="predicted"/>
<protein>
    <submittedName>
        <fullName evidence="1">Uncharacterized protein</fullName>
    </submittedName>
</protein>
<name>A0ACB9R364_9MYRT</name>
<dbReference type="Proteomes" id="UP001057402">
    <property type="component" value="Chromosome 4"/>
</dbReference>
<accession>A0ACB9R364</accession>
<evidence type="ECO:0000313" key="1">
    <source>
        <dbReference type="EMBL" id="KAI4373330.1"/>
    </source>
</evidence>
<gene>
    <name evidence="1" type="ORF">MLD38_011464</name>
</gene>
<dbReference type="EMBL" id="CM042883">
    <property type="protein sequence ID" value="KAI4373330.1"/>
    <property type="molecule type" value="Genomic_DNA"/>
</dbReference>
<reference evidence="2" key="1">
    <citation type="journal article" date="2023" name="Front. Plant Sci.">
        <title>Chromosomal-level genome assembly of Melastoma candidum provides insights into trichome evolution.</title>
        <authorList>
            <person name="Zhong Y."/>
            <person name="Wu W."/>
            <person name="Sun C."/>
            <person name="Zou P."/>
            <person name="Liu Y."/>
            <person name="Dai S."/>
            <person name="Zhou R."/>
        </authorList>
    </citation>
    <scope>NUCLEOTIDE SEQUENCE [LARGE SCALE GENOMIC DNA]</scope>
</reference>
<sequence>MSKGACLRRSFLEKHDKSSSTESDGQSFLTRHLKKIYPVGLDRSTSSLSLSSLSQSSNDSASLAGSLGSSLNRNISLSLSLISPDAQRSFIPPCRSFRVQSASRTGLGDGELCRCNWITKTGDKAYVEFHDECWGVPMIYDDCQLFELLVMAGMPMEYTFFFEMKRSLRQLKTQQIV</sequence>